<sequence>MTPGFAVGRGFGLDGAGPWGAASLIDFPAGVLVGVAVGFGWCGVPGAACESVNAAIVKAKSETMRILP</sequence>
<reference evidence="1 2" key="1">
    <citation type="submission" date="2023-10" db="EMBL/GenBank/DDBJ databases">
        <title>Sphingomonas sp. HF-S4 16S ribosomal RNA gene Genome sequencing and assembly.</title>
        <authorList>
            <person name="Lee H."/>
        </authorList>
    </citation>
    <scope>NUCLEOTIDE SEQUENCE [LARGE SCALE GENOMIC DNA]</scope>
    <source>
        <strain evidence="1 2">HF-S4</strain>
    </source>
</reference>
<evidence type="ECO:0000313" key="2">
    <source>
        <dbReference type="Proteomes" id="UP001273531"/>
    </source>
</evidence>
<accession>A0ABU3YD08</accession>
<dbReference type="EMBL" id="JAWJEJ010000002">
    <property type="protein sequence ID" value="MDV3459027.1"/>
    <property type="molecule type" value="Genomic_DNA"/>
</dbReference>
<name>A0ABU3YD08_9SPHN</name>
<gene>
    <name evidence="1" type="ORF">RZN05_18660</name>
</gene>
<evidence type="ECO:0000313" key="1">
    <source>
        <dbReference type="EMBL" id="MDV3459027.1"/>
    </source>
</evidence>
<organism evidence="1 2">
    <name type="scientific">Sphingomonas agrestis</name>
    <dbReference type="NCBI Taxonomy" id="3080540"/>
    <lineage>
        <taxon>Bacteria</taxon>
        <taxon>Pseudomonadati</taxon>
        <taxon>Pseudomonadota</taxon>
        <taxon>Alphaproteobacteria</taxon>
        <taxon>Sphingomonadales</taxon>
        <taxon>Sphingomonadaceae</taxon>
        <taxon>Sphingomonas</taxon>
    </lineage>
</organism>
<dbReference type="Proteomes" id="UP001273531">
    <property type="component" value="Unassembled WGS sequence"/>
</dbReference>
<keyword evidence="2" id="KW-1185">Reference proteome</keyword>
<protein>
    <submittedName>
        <fullName evidence="1">Uncharacterized protein</fullName>
    </submittedName>
</protein>
<comment type="caution">
    <text evidence="1">The sequence shown here is derived from an EMBL/GenBank/DDBJ whole genome shotgun (WGS) entry which is preliminary data.</text>
</comment>
<dbReference type="RefSeq" id="WP_317228186.1">
    <property type="nucleotide sequence ID" value="NZ_JAWJEJ010000002.1"/>
</dbReference>
<proteinExistence type="predicted"/>